<keyword evidence="3" id="KW-0812">Transmembrane</keyword>
<evidence type="ECO:0000256" key="4">
    <source>
        <dbReference type="ARBA" id="ARBA00022989"/>
    </source>
</evidence>
<proteinExistence type="inferred from homology"/>
<dbReference type="InterPro" id="IPR007248">
    <property type="entry name" value="Mpv17_PMP22"/>
</dbReference>
<evidence type="ECO:0000256" key="6">
    <source>
        <dbReference type="RuleBase" id="RU363053"/>
    </source>
</evidence>
<keyword evidence="5" id="KW-0472">Membrane</keyword>
<dbReference type="PANTHER" id="PTHR11266">
    <property type="entry name" value="PEROXISOMAL MEMBRANE PROTEIN 2, PXMP2 MPV17"/>
    <property type="match status" value="1"/>
</dbReference>
<evidence type="ECO:0000256" key="2">
    <source>
        <dbReference type="ARBA" id="ARBA00006824"/>
    </source>
</evidence>
<evidence type="ECO:0000256" key="5">
    <source>
        <dbReference type="ARBA" id="ARBA00023136"/>
    </source>
</evidence>
<reference evidence="7" key="1">
    <citation type="submission" date="2014-05" db="EMBL/GenBank/DDBJ databases">
        <title>The transcriptome of the halophilic microalga Tetraselmis sp. GSL018 isolated from the Great Salt Lake, Utah.</title>
        <authorList>
            <person name="Jinkerson R.E."/>
            <person name="D'Adamo S."/>
            <person name="Posewitz M.C."/>
        </authorList>
    </citation>
    <scope>NUCLEOTIDE SEQUENCE</scope>
    <source>
        <strain evidence="7">GSL018</strain>
    </source>
</reference>
<keyword evidence="4" id="KW-1133">Transmembrane helix</keyword>
<name>A0A061RET3_9CHLO</name>
<gene>
    <name evidence="7" type="primary">MPV17</name>
    <name evidence="7" type="ORF">TSPGSL018_7092</name>
</gene>
<evidence type="ECO:0000256" key="1">
    <source>
        <dbReference type="ARBA" id="ARBA00004141"/>
    </source>
</evidence>
<dbReference type="EMBL" id="GBEZ01017180">
    <property type="protein sequence ID" value="JAC69135.1"/>
    <property type="molecule type" value="Transcribed_RNA"/>
</dbReference>
<organism evidence="7">
    <name type="scientific">Tetraselmis sp. GSL018</name>
    <dbReference type="NCBI Taxonomy" id="582737"/>
    <lineage>
        <taxon>Eukaryota</taxon>
        <taxon>Viridiplantae</taxon>
        <taxon>Chlorophyta</taxon>
        <taxon>core chlorophytes</taxon>
        <taxon>Chlorodendrophyceae</taxon>
        <taxon>Chlorodendrales</taxon>
        <taxon>Chlorodendraceae</taxon>
        <taxon>Tetraselmis</taxon>
    </lineage>
</organism>
<accession>A0A061RET3</accession>
<dbReference type="Pfam" id="PF04117">
    <property type="entry name" value="Mpv17_PMP22"/>
    <property type="match status" value="1"/>
</dbReference>
<evidence type="ECO:0000313" key="7">
    <source>
        <dbReference type="EMBL" id="JAC69135.1"/>
    </source>
</evidence>
<comment type="similarity">
    <text evidence="2 6">Belongs to the peroxisomal membrane protein PXMP2/4 family.</text>
</comment>
<sequence>MQVTLKSSTSAFAGKNFRRACTQAPILLRNPALSHRATKTMHRARLRLPVSAVATGFQSGQRTASPRNFPLQTLGAVWAAYNTALDAKPLLVKALTSAVGYTLGAFVSQALLPATAFSLVELISFAAYGAVLDAPCGHTFYKHLDDKVMPDNPRSKLAVLIKLTIDQLIYTPVLTCLFFAWICCTTGQPQSIVESIQAKLLPTLLANWVVWPVAHYFNFRYVPLEQRILFNNSIMVLWTAILSALSLG</sequence>
<dbReference type="GO" id="GO:0005737">
    <property type="term" value="C:cytoplasm"/>
    <property type="evidence" value="ECO:0007669"/>
    <property type="project" value="TreeGrafter"/>
</dbReference>
<dbReference type="GO" id="GO:0016020">
    <property type="term" value="C:membrane"/>
    <property type="evidence" value="ECO:0007669"/>
    <property type="project" value="UniProtKB-SubCell"/>
</dbReference>
<dbReference type="PANTHER" id="PTHR11266:SF17">
    <property type="entry name" value="PROTEIN MPV17"/>
    <property type="match status" value="1"/>
</dbReference>
<dbReference type="AlphaFoldDB" id="A0A061RET3"/>
<comment type="subcellular location">
    <subcellularLocation>
        <location evidence="1">Membrane</location>
        <topology evidence="1">Multi-pass membrane protein</topology>
    </subcellularLocation>
</comment>
<evidence type="ECO:0000256" key="3">
    <source>
        <dbReference type="ARBA" id="ARBA00022692"/>
    </source>
</evidence>
<protein>
    <submittedName>
        <fullName evidence="7">Protein Mpv17</fullName>
    </submittedName>
</protein>